<dbReference type="InterPro" id="IPR036866">
    <property type="entry name" value="RibonucZ/Hydroxyglut_hydro"/>
</dbReference>
<dbReference type="AlphaFoldDB" id="A0ABD5X0Z7"/>
<organism evidence="2 3">
    <name type="scientific">Halobaculum marinum</name>
    <dbReference type="NCBI Taxonomy" id="3031996"/>
    <lineage>
        <taxon>Archaea</taxon>
        <taxon>Methanobacteriati</taxon>
        <taxon>Methanobacteriota</taxon>
        <taxon>Stenosarchaea group</taxon>
        <taxon>Halobacteria</taxon>
        <taxon>Halobacteriales</taxon>
        <taxon>Haloferacaceae</taxon>
        <taxon>Halobaculum</taxon>
    </lineage>
</organism>
<dbReference type="Gene3D" id="3.60.15.10">
    <property type="entry name" value="Ribonuclease Z/Hydroxyacylglutathione hydrolase-like"/>
    <property type="match status" value="1"/>
</dbReference>
<evidence type="ECO:0000313" key="2">
    <source>
        <dbReference type="EMBL" id="MFC7098167.1"/>
    </source>
</evidence>
<protein>
    <submittedName>
        <fullName evidence="2">MBL fold metallo-hydrolase</fullName>
    </submittedName>
</protein>
<accession>A0ABD5X0Z7</accession>
<dbReference type="GeneID" id="79270910"/>
<dbReference type="PANTHER" id="PTHR42951:SF4">
    <property type="entry name" value="ACYL-COENZYME A THIOESTERASE MBLAC2"/>
    <property type="match status" value="1"/>
</dbReference>
<name>A0ABD5X0Z7_9EURY</name>
<dbReference type="CDD" id="cd07721">
    <property type="entry name" value="yflN-like_MBL-fold"/>
    <property type="match status" value="1"/>
</dbReference>
<dbReference type="InterPro" id="IPR001279">
    <property type="entry name" value="Metallo-B-lactamas"/>
</dbReference>
<gene>
    <name evidence="2" type="ORF">ACFQKD_12725</name>
</gene>
<dbReference type="PANTHER" id="PTHR42951">
    <property type="entry name" value="METALLO-BETA-LACTAMASE DOMAIN-CONTAINING"/>
    <property type="match status" value="1"/>
</dbReference>
<evidence type="ECO:0000313" key="3">
    <source>
        <dbReference type="Proteomes" id="UP001596388"/>
    </source>
</evidence>
<dbReference type="EMBL" id="JBHTAG010000003">
    <property type="protein sequence ID" value="MFC7098167.1"/>
    <property type="molecule type" value="Genomic_DNA"/>
</dbReference>
<feature type="domain" description="Metallo-beta-lactamase" evidence="1">
    <location>
        <begin position="27"/>
        <end position="220"/>
    </location>
</feature>
<sequence length="241" mass="25249">MATDTTTVEHADRSGLPDGLWRVDGRASNTFLVADGDGDDAALYLVDAGVPGDAGAIRAAVSNAGYDLGDVDGVLLTHYDYDHVGSLAELPELDCPVYAAEPDASFLDGTEKPGLWPHKALLQRVLGAFLDDPALPVERVADGDAVGSFTAYHTPGHGPGHLAWVSEARGVAFLGDLVREDDGALTASPWYISYDGSEVRDSVRSLDDRAPDFTTACVGHGDPISSDGREALASLAASLRE</sequence>
<dbReference type="RefSeq" id="WP_276237335.1">
    <property type="nucleotide sequence ID" value="NZ_CP119989.1"/>
</dbReference>
<proteinExistence type="predicted"/>
<dbReference type="Proteomes" id="UP001596388">
    <property type="component" value="Unassembled WGS sequence"/>
</dbReference>
<dbReference type="SUPFAM" id="SSF56281">
    <property type="entry name" value="Metallo-hydrolase/oxidoreductase"/>
    <property type="match status" value="1"/>
</dbReference>
<dbReference type="Pfam" id="PF00753">
    <property type="entry name" value="Lactamase_B"/>
    <property type="match status" value="1"/>
</dbReference>
<keyword evidence="3" id="KW-1185">Reference proteome</keyword>
<dbReference type="SMART" id="SM00849">
    <property type="entry name" value="Lactamase_B"/>
    <property type="match status" value="1"/>
</dbReference>
<comment type="caution">
    <text evidence="2">The sequence shown here is derived from an EMBL/GenBank/DDBJ whole genome shotgun (WGS) entry which is preliminary data.</text>
</comment>
<dbReference type="InterPro" id="IPR050855">
    <property type="entry name" value="NDM-1-like"/>
</dbReference>
<evidence type="ECO:0000259" key="1">
    <source>
        <dbReference type="SMART" id="SM00849"/>
    </source>
</evidence>
<reference evidence="2 3" key="1">
    <citation type="journal article" date="2019" name="Int. J. Syst. Evol. Microbiol.">
        <title>The Global Catalogue of Microorganisms (GCM) 10K type strain sequencing project: providing services to taxonomists for standard genome sequencing and annotation.</title>
        <authorList>
            <consortium name="The Broad Institute Genomics Platform"/>
            <consortium name="The Broad Institute Genome Sequencing Center for Infectious Disease"/>
            <person name="Wu L."/>
            <person name="Ma J."/>
        </authorList>
    </citation>
    <scope>NUCLEOTIDE SEQUENCE [LARGE SCALE GENOMIC DNA]</scope>
    <source>
        <strain evidence="2 3">DT55</strain>
    </source>
</reference>